<dbReference type="RefSeq" id="WP_184838914.1">
    <property type="nucleotide sequence ID" value="NZ_JACHMN010000002.1"/>
</dbReference>
<comment type="caution">
    <text evidence="1">The sequence shown here is derived from an EMBL/GenBank/DDBJ whole genome shotgun (WGS) entry which is preliminary data.</text>
</comment>
<evidence type="ECO:0000313" key="1">
    <source>
        <dbReference type="EMBL" id="MBB5871090.1"/>
    </source>
</evidence>
<gene>
    <name evidence="1" type="ORF">F4553_004469</name>
</gene>
<sequence>MRPALAIPTLSISRTAPTAITIPTVPTVSAPPRFNFAGYCDYCYQHGCQSPTCIAKHAATYWAVCPSCEGRGLDDQDDCCESCFRGVVEVFPGWPGAVSA</sequence>
<accession>A0A841BWH0</accession>
<organism evidence="1 2">
    <name type="scientific">Allocatelliglobosispora scoriae</name>
    <dbReference type="NCBI Taxonomy" id="643052"/>
    <lineage>
        <taxon>Bacteria</taxon>
        <taxon>Bacillati</taxon>
        <taxon>Actinomycetota</taxon>
        <taxon>Actinomycetes</taxon>
        <taxon>Micromonosporales</taxon>
        <taxon>Micromonosporaceae</taxon>
        <taxon>Allocatelliglobosispora</taxon>
    </lineage>
</organism>
<name>A0A841BWH0_9ACTN</name>
<dbReference type="EMBL" id="JACHMN010000002">
    <property type="protein sequence ID" value="MBB5871090.1"/>
    <property type="molecule type" value="Genomic_DNA"/>
</dbReference>
<dbReference type="Proteomes" id="UP000587527">
    <property type="component" value="Unassembled WGS sequence"/>
</dbReference>
<keyword evidence="2" id="KW-1185">Reference proteome</keyword>
<protein>
    <submittedName>
        <fullName evidence="1">Uncharacterized protein</fullName>
    </submittedName>
</protein>
<dbReference type="AlphaFoldDB" id="A0A841BWH0"/>
<evidence type="ECO:0000313" key="2">
    <source>
        <dbReference type="Proteomes" id="UP000587527"/>
    </source>
</evidence>
<proteinExistence type="predicted"/>
<reference evidence="1 2" key="1">
    <citation type="submission" date="2020-08" db="EMBL/GenBank/DDBJ databases">
        <title>Sequencing the genomes of 1000 actinobacteria strains.</title>
        <authorList>
            <person name="Klenk H.-P."/>
        </authorList>
    </citation>
    <scope>NUCLEOTIDE SEQUENCE [LARGE SCALE GENOMIC DNA]</scope>
    <source>
        <strain evidence="1 2">DSM 45362</strain>
    </source>
</reference>